<protein>
    <submittedName>
        <fullName evidence="4">Insulinase family protein</fullName>
    </submittedName>
</protein>
<evidence type="ECO:0000256" key="1">
    <source>
        <dbReference type="ARBA" id="ARBA00007261"/>
    </source>
</evidence>
<dbReference type="Pfam" id="PF05193">
    <property type="entry name" value="Peptidase_M16_C"/>
    <property type="match status" value="1"/>
</dbReference>
<feature type="domain" description="Peptidase M16 C-terminal" evidence="3">
    <location>
        <begin position="173"/>
        <end position="353"/>
    </location>
</feature>
<sequence>MNCSPRLLPAHTHRLSNGLSVILHPIPITDSVTVDIWVQTGGRNEPLEWLGLSHFLEHMVFKGNDRLAPGELDRAIEGRGGVTNAATSQDYTHYYITVAAGDLPESLPYLAEVVLRAGIPADEFERERQVVLEEIRRAADNPDYNAYQQLMQTAYGDHPYGRPVLGTPASLMDLTPELMRTYHQGWYRPEQMTVVVTGGIDPERALALVEEQFGGSPSGAELRIPPAPAQPRPQGILRQESTHPRLEQARLLLAWPTVSAHDWQTACGLEVLASILGDGRTSRLVHLLREQRGWVRGIGCSSMVLKEGGLFCVSAQMDPDHLSRVEATILHEIEKLQQDGIGQAELDRTRRILTHEFLFSAESPSQLAGIYGYYETLGGVQRIQEYLELLQSLTPTQVRELAQQHLSPEAYVVTTLKPAGLDSASSPERQLAYR</sequence>
<feature type="domain" description="Peptidase M16 N-terminal" evidence="2">
    <location>
        <begin position="22"/>
        <end position="167"/>
    </location>
</feature>
<dbReference type="Gene3D" id="3.30.830.10">
    <property type="entry name" value="Metalloenzyme, LuxS/M16 peptidase-like"/>
    <property type="match status" value="2"/>
</dbReference>
<reference evidence="4" key="1">
    <citation type="submission" date="2021-02" db="EMBL/GenBank/DDBJ databases">
        <title>The CRISPR/cas machinery reduction and long-range gene transfer in the hot spring cyanobacterium Synechococcus.</title>
        <authorList>
            <person name="Dvorak P."/>
            <person name="Jahodarova E."/>
            <person name="Hasler P."/>
            <person name="Poulickova A."/>
        </authorList>
    </citation>
    <scope>NUCLEOTIDE SEQUENCE</scope>
    <source>
        <strain evidence="4">Rupite</strain>
    </source>
</reference>
<evidence type="ECO:0000259" key="3">
    <source>
        <dbReference type="Pfam" id="PF05193"/>
    </source>
</evidence>
<dbReference type="PANTHER" id="PTHR11851">
    <property type="entry name" value="METALLOPROTEASE"/>
    <property type="match status" value="1"/>
</dbReference>
<organism evidence="4 5">
    <name type="scientific">Thermostichus vulcanus str. 'Rupite'</name>
    <dbReference type="NCBI Taxonomy" id="2813851"/>
    <lineage>
        <taxon>Bacteria</taxon>
        <taxon>Bacillati</taxon>
        <taxon>Cyanobacteriota</taxon>
        <taxon>Cyanophyceae</taxon>
        <taxon>Thermostichales</taxon>
        <taxon>Thermostichaceae</taxon>
        <taxon>Thermostichus</taxon>
    </lineage>
</organism>
<dbReference type="InterPro" id="IPR007863">
    <property type="entry name" value="Peptidase_M16_C"/>
</dbReference>
<gene>
    <name evidence="4" type="ORF">JX360_08330</name>
</gene>
<dbReference type="SUPFAM" id="SSF63411">
    <property type="entry name" value="LuxS/MPP-like metallohydrolase"/>
    <property type="match status" value="2"/>
</dbReference>
<dbReference type="InterPro" id="IPR011765">
    <property type="entry name" value="Pept_M16_N"/>
</dbReference>
<dbReference type="Pfam" id="PF00675">
    <property type="entry name" value="Peptidase_M16"/>
    <property type="match status" value="1"/>
</dbReference>
<name>A0ABT0CAV1_THEVL</name>
<proteinExistence type="inferred from homology"/>
<keyword evidence="5" id="KW-1185">Reference proteome</keyword>
<evidence type="ECO:0000313" key="5">
    <source>
        <dbReference type="Proteomes" id="UP000830835"/>
    </source>
</evidence>
<comment type="similarity">
    <text evidence="1">Belongs to the peptidase M16 family.</text>
</comment>
<dbReference type="InterPro" id="IPR011249">
    <property type="entry name" value="Metalloenz_LuxS/M16"/>
</dbReference>
<dbReference type="PANTHER" id="PTHR11851:SF49">
    <property type="entry name" value="MITOCHONDRIAL-PROCESSING PEPTIDASE SUBUNIT ALPHA"/>
    <property type="match status" value="1"/>
</dbReference>
<dbReference type="Proteomes" id="UP000830835">
    <property type="component" value="Unassembled WGS sequence"/>
</dbReference>
<accession>A0ABT0CAV1</accession>
<evidence type="ECO:0000259" key="2">
    <source>
        <dbReference type="Pfam" id="PF00675"/>
    </source>
</evidence>
<dbReference type="EMBL" id="JAFIRA010000017">
    <property type="protein sequence ID" value="MCJ2542910.1"/>
    <property type="molecule type" value="Genomic_DNA"/>
</dbReference>
<evidence type="ECO:0000313" key="4">
    <source>
        <dbReference type="EMBL" id="MCJ2542910.1"/>
    </source>
</evidence>
<dbReference type="InterPro" id="IPR050361">
    <property type="entry name" value="MPP/UQCRC_Complex"/>
</dbReference>
<comment type="caution">
    <text evidence="4">The sequence shown here is derived from an EMBL/GenBank/DDBJ whole genome shotgun (WGS) entry which is preliminary data.</text>
</comment>